<dbReference type="AlphaFoldDB" id="A0A0D6PIV0"/>
<dbReference type="OrthoDB" id="9794694at2"/>
<keyword evidence="4" id="KW-0804">Transcription</keyword>
<dbReference type="STRING" id="1120923.SAMN02746095_02422"/>
<keyword evidence="7" id="KW-1185">Reference proteome</keyword>
<dbReference type="GO" id="GO:0006351">
    <property type="term" value="P:DNA-templated transcription"/>
    <property type="evidence" value="ECO:0007669"/>
    <property type="project" value="TreeGrafter"/>
</dbReference>
<keyword evidence="3" id="KW-0238">DNA-binding</keyword>
<dbReference type="Pfam" id="PF03466">
    <property type="entry name" value="LysR_substrate"/>
    <property type="match status" value="1"/>
</dbReference>
<dbReference type="PROSITE" id="PS50931">
    <property type="entry name" value="HTH_LYSR"/>
    <property type="match status" value="1"/>
</dbReference>
<reference evidence="6 7" key="1">
    <citation type="submission" date="2012-11" db="EMBL/GenBank/DDBJ databases">
        <title>Whole genome sequence of Acidocella aminolytica 101 = DSM 11237.</title>
        <authorList>
            <person name="Azuma Y."/>
            <person name="Higashiura N."/>
            <person name="Hirakawa H."/>
            <person name="Matsushita K."/>
        </authorList>
    </citation>
    <scope>NUCLEOTIDE SEQUENCE [LARGE SCALE GENOMIC DNA]</scope>
    <source>
        <strain evidence="7">101 / DSM 11237</strain>
    </source>
</reference>
<name>A0A0D6PIV0_9PROT</name>
<gene>
    <name evidence="6" type="ORF">Aam_110_015</name>
</gene>
<dbReference type="Pfam" id="PF00126">
    <property type="entry name" value="HTH_1"/>
    <property type="match status" value="1"/>
</dbReference>
<dbReference type="Proteomes" id="UP000032668">
    <property type="component" value="Unassembled WGS sequence"/>
</dbReference>
<dbReference type="SUPFAM" id="SSF46785">
    <property type="entry name" value="Winged helix' DNA-binding domain"/>
    <property type="match status" value="1"/>
</dbReference>
<dbReference type="PANTHER" id="PTHR30537:SF26">
    <property type="entry name" value="GLYCINE CLEAVAGE SYSTEM TRANSCRIPTIONAL ACTIVATOR"/>
    <property type="match status" value="1"/>
</dbReference>
<feature type="domain" description="HTH lysR-type" evidence="5">
    <location>
        <begin position="1"/>
        <end position="61"/>
    </location>
</feature>
<dbReference type="SUPFAM" id="SSF53850">
    <property type="entry name" value="Periplasmic binding protein-like II"/>
    <property type="match status" value="1"/>
</dbReference>
<evidence type="ECO:0000256" key="3">
    <source>
        <dbReference type="ARBA" id="ARBA00023125"/>
    </source>
</evidence>
<sequence>MGYAPLNALKVFDAVFRHGTFYGAAKELSVTPSAISHQMRHLEEWLGIGLFERRGKQLKFDAHAISLAGALRLAFSDIDRACQEVRRKNKNQQLTVAVIPSVAICWLIPRLPLFRELEPKIDLKIIYAIFGHEINFEDVDIAIIYARDMPVVPKMHAVQILSGASAPVCSQSFMDRHPRLNDAGDVARFNLLHDTDTGGWRAWLGDDYPVKTGAAADIIFEDFNLLRAAVLAGQGIALCATSIIQDDLETGRLVKLSDRTINNEYNYFAVCRESLDGGPVSIFFEWLRHL</sequence>
<dbReference type="EMBL" id="BANC01000108">
    <property type="protein sequence ID" value="GAN81680.1"/>
    <property type="molecule type" value="Genomic_DNA"/>
</dbReference>
<protein>
    <submittedName>
        <fullName evidence="6">Transcriptional regulator LysR</fullName>
    </submittedName>
</protein>
<evidence type="ECO:0000256" key="4">
    <source>
        <dbReference type="ARBA" id="ARBA00023163"/>
    </source>
</evidence>
<evidence type="ECO:0000256" key="2">
    <source>
        <dbReference type="ARBA" id="ARBA00023015"/>
    </source>
</evidence>
<dbReference type="PANTHER" id="PTHR30537">
    <property type="entry name" value="HTH-TYPE TRANSCRIPTIONAL REGULATOR"/>
    <property type="match status" value="1"/>
</dbReference>
<organism evidence="6 7">
    <name type="scientific">Acidocella aminolytica 101 = DSM 11237</name>
    <dbReference type="NCBI Taxonomy" id="1120923"/>
    <lineage>
        <taxon>Bacteria</taxon>
        <taxon>Pseudomonadati</taxon>
        <taxon>Pseudomonadota</taxon>
        <taxon>Alphaproteobacteria</taxon>
        <taxon>Acetobacterales</taxon>
        <taxon>Acidocellaceae</taxon>
        <taxon>Acidocella</taxon>
    </lineage>
</organism>
<dbReference type="GO" id="GO:0003700">
    <property type="term" value="F:DNA-binding transcription factor activity"/>
    <property type="evidence" value="ECO:0007669"/>
    <property type="project" value="InterPro"/>
</dbReference>
<comment type="caution">
    <text evidence="6">The sequence shown here is derived from an EMBL/GenBank/DDBJ whole genome shotgun (WGS) entry which is preliminary data.</text>
</comment>
<keyword evidence="2" id="KW-0805">Transcription regulation</keyword>
<dbReference type="GO" id="GO:0043565">
    <property type="term" value="F:sequence-specific DNA binding"/>
    <property type="evidence" value="ECO:0007669"/>
    <property type="project" value="TreeGrafter"/>
</dbReference>
<comment type="similarity">
    <text evidence="1">Belongs to the LysR transcriptional regulatory family.</text>
</comment>
<dbReference type="InterPro" id="IPR058163">
    <property type="entry name" value="LysR-type_TF_proteobact-type"/>
</dbReference>
<evidence type="ECO:0000313" key="7">
    <source>
        <dbReference type="Proteomes" id="UP000032668"/>
    </source>
</evidence>
<dbReference type="InterPro" id="IPR036390">
    <property type="entry name" value="WH_DNA-bd_sf"/>
</dbReference>
<dbReference type="RefSeq" id="WP_048880065.1">
    <property type="nucleotide sequence ID" value="NZ_BANC01000108.1"/>
</dbReference>
<evidence type="ECO:0000259" key="5">
    <source>
        <dbReference type="PROSITE" id="PS50931"/>
    </source>
</evidence>
<dbReference type="InterPro" id="IPR000847">
    <property type="entry name" value="LysR_HTH_N"/>
</dbReference>
<proteinExistence type="inferred from homology"/>
<dbReference type="Gene3D" id="3.40.190.10">
    <property type="entry name" value="Periplasmic binding protein-like II"/>
    <property type="match status" value="2"/>
</dbReference>
<dbReference type="InterPro" id="IPR005119">
    <property type="entry name" value="LysR_subst-bd"/>
</dbReference>
<evidence type="ECO:0000256" key="1">
    <source>
        <dbReference type="ARBA" id="ARBA00009437"/>
    </source>
</evidence>
<dbReference type="InterPro" id="IPR036388">
    <property type="entry name" value="WH-like_DNA-bd_sf"/>
</dbReference>
<dbReference type="Gene3D" id="1.10.10.10">
    <property type="entry name" value="Winged helix-like DNA-binding domain superfamily/Winged helix DNA-binding domain"/>
    <property type="match status" value="1"/>
</dbReference>
<evidence type="ECO:0000313" key="6">
    <source>
        <dbReference type="EMBL" id="GAN81680.1"/>
    </source>
</evidence>
<dbReference type="PRINTS" id="PR00039">
    <property type="entry name" value="HTHLYSR"/>
</dbReference>
<accession>A0A0D6PIV0</accession>